<evidence type="ECO:0000256" key="3">
    <source>
        <dbReference type="ARBA" id="ARBA00022833"/>
    </source>
</evidence>
<keyword evidence="2" id="KW-0479">Metal-binding</keyword>
<dbReference type="PROSITE" id="PS51792">
    <property type="entry name" value="YIPPEE"/>
    <property type="match status" value="1"/>
</dbReference>
<accession>A0AAN6YMK1</accession>
<organism evidence="5 6">
    <name type="scientific">Podospora fimiseda</name>
    <dbReference type="NCBI Taxonomy" id="252190"/>
    <lineage>
        <taxon>Eukaryota</taxon>
        <taxon>Fungi</taxon>
        <taxon>Dikarya</taxon>
        <taxon>Ascomycota</taxon>
        <taxon>Pezizomycotina</taxon>
        <taxon>Sordariomycetes</taxon>
        <taxon>Sordariomycetidae</taxon>
        <taxon>Sordariales</taxon>
        <taxon>Podosporaceae</taxon>
        <taxon>Podospora</taxon>
    </lineage>
</organism>
<reference evidence="5" key="2">
    <citation type="submission" date="2023-05" db="EMBL/GenBank/DDBJ databases">
        <authorList>
            <consortium name="Lawrence Berkeley National Laboratory"/>
            <person name="Steindorff A."/>
            <person name="Hensen N."/>
            <person name="Bonometti L."/>
            <person name="Westerberg I."/>
            <person name="Brannstrom I.O."/>
            <person name="Guillou S."/>
            <person name="Cros-Aarteil S."/>
            <person name="Calhoun S."/>
            <person name="Haridas S."/>
            <person name="Kuo A."/>
            <person name="Mondo S."/>
            <person name="Pangilinan J."/>
            <person name="Riley R."/>
            <person name="Labutti K."/>
            <person name="Andreopoulos B."/>
            <person name="Lipzen A."/>
            <person name="Chen C."/>
            <person name="Yanf M."/>
            <person name="Daum C."/>
            <person name="Ng V."/>
            <person name="Clum A."/>
            <person name="Ohm R."/>
            <person name="Martin F."/>
            <person name="Silar P."/>
            <person name="Natvig D."/>
            <person name="Lalanne C."/>
            <person name="Gautier V."/>
            <person name="Ament-Velasquez S.L."/>
            <person name="Kruys A."/>
            <person name="Hutchinson M.I."/>
            <person name="Powell A.J."/>
            <person name="Barry K."/>
            <person name="Miller A.N."/>
            <person name="Grigoriev I.V."/>
            <person name="Debuchy R."/>
            <person name="Gladieux P."/>
            <person name="Thoren M.H."/>
            <person name="Johannesson H."/>
        </authorList>
    </citation>
    <scope>NUCLEOTIDE SEQUENCE</scope>
    <source>
        <strain evidence="5">CBS 990.96</strain>
    </source>
</reference>
<feature type="domain" description="Yippee" evidence="4">
    <location>
        <begin position="53"/>
        <end position="151"/>
    </location>
</feature>
<evidence type="ECO:0000259" key="4">
    <source>
        <dbReference type="PROSITE" id="PS51792"/>
    </source>
</evidence>
<comment type="caution">
    <text evidence="5">The sequence shown here is derived from an EMBL/GenBank/DDBJ whole genome shotgun (WGS) entry which is preliminary data.</text>
</comment>
<dbReference type="Pfam" id="PF03226">
    <property type="entry name" value="Yippee-Mis18"/>
    <property type="match status" value="1"/>
</dbReference>
<reference evidence="5" key="1">
    <citation type="journal article" date="2023" name="Mol. Phylogenet. Evol.">
        <title>Genome-scale phylogeny and comparative genomics of the fungal order Sordariales.</title>
        <authorList>
            <person name="Hensen N."/>
            <person name="Bonometti L."/>
            <person name="Westerberg I."/>
            <person name="Brannstrom I.O."/>
            <person name="Guillou S."/>
            <person name="Cros-Aarteil S."/>
            <person name="Calhoun S."/>
            <person name="Haridas S."/>
            <person name="Kuo A."/>
            <person name="Mondo S."/>
            <person name="Pangilinan J."/>
            <person name="Riley R."/>
            <person name="LaButti K."/>
            <person name="Andreopoulos B."/>
            <person name="Lipzen A."/>
            <person name="Chen C."/>
            <person name="Yan M."/>
            <person name="Daum C."/>
            <person name="Ng V."/>
            <person name="Clum A."/>
            <person name="Steindorff A."/>
            <person name="Ohm R.A."/>
            <person name="Martin F."/>
            <person name="Silar P."/>
            <person name="Natvig D.O."/>
            <person name="Lalanne C."/>
            <person name="Gautier V."/>
            <person name="Ament-Velasquez S.L."/>
            <person name="Kruys A."/>
            <person name="Hutchinson M.I."/>
            <person name="Powell A.J."/>
            <person name="Barry K."/>
            <person name="Miller A.N."/>
            <person name="Grigoriev I.V."/>
            <person name="Debuchy R."/>
            <person name="Gladieux P."/>
            <person name="Hiltunen Thoren M."/>
            <person name="Johannesson H."/>
        </authorList>
    </citation>
    <scope>NUCLEOTIDE SEQUENCE</scope>
    <source>
        <strain evidence="5">CBS 990.96</strain>
    </source>
</reference>
<evidence type="ECO:0000313" key="5">
    <source>
        <dbReference type="EMBL" id="KAK4221516.1"/>
    </source>
</evidence>
<protein>
    <submittedName>
        <fullName evidence="5">Yippee zinc-binding/DNA-binding /Mis18, centromere assembly-domain-containing protein</fullName>
    </submittedName>
</protein>
<keyword evidence="3" id="KW-0862">Zinc</keyword>
<comment type="similarity">
    <text evidence="1">Belongs to the yippee family.</text>
</comment>
<sequence length="214" mass="24525">MNFLTDLISLRTPPVSPPSSPSTRPPILPSYLLPSPSSFSHRNQPPSPSSLQTLFRCLSCQTDISFHSQIISKNFHGRHGRAYLVLAPLKNIWLGPNESRHLSTGLHVVADIYCYICDERLGWKYIDATNAEQKYKIGNFILETRRIAVVREEGNKVKEEKEDEDEEIVFDSGDEDECDDIFAGVWDPEVVKKRRKEKEEEKKKKEIIKKKGKV</sequence>
<dbReference type="InterPro" id="IPR004910">
    <property type="entry name" value="Yippee/Mis18/Cereblon"/>
</dbReference>
<dbReference type="InterPro" id="IPR039058">
    <property type="entry name" value="Yippee_fam"/>
</dbReference>
<evidence type="ECO:0000256" key="1">
    <source>
        <dbReference type="ARBA" id="ARBA00005613"/>
    </source>
</evidence>
<proteinExistence type="inferred from homology"/>
<dbReference type="GO" id="GO:0046872">
    <property type="term" value="F:metal ion binding"/>
    <property type="evidence" value="ECO:0007669"/>
    <property type="project" value="UniProtKB-KW"/>
</dbReference>
<dbReference type="EMBL" id="MU865539">
    <property type="protein sequence ID" value="KAK4221516.1"/>
    <property type="molecule type" value="Genomic_DNA"/>
</dbReference>
<keyword evidence="6" id="KW-1185">Reference proteome</keyword>
<evidence type="ECO:0000313" key="6">
    <source>
        <dbReference type="Proteomes" id="UP001301958"/>
    </source>
</evidence>
<evidence type="ECO:0000256" key="2">
    <source>
        <dbReference type="ARBA" id="ARBA00022723"/>
    </source>
</evidence>
<dbReference type="Proteomes" id="UP001301958">
    <property type="component" value="Unassembled WGS sequence"/>
</dbReference>
<dbReference type="InterPro" id="IPR034751">
    <property type="entry name" value="Yippee"/>
</dbReference>
<dbReference type="AlphaFoldDB" id="A0AAN6YMK1"/>
<name>A0AAN6YMK1_9PEZI</name>
<gene>
    <name evidence="5" type="ORF">QBC38DRAFT_125774</name>
</gene>
<dbReference type="PANTHER" id="PTHR13848">
    <property type="entry name" value="PROTEIN YIPPEE-LIKE CG15309-RELATED"/>
    <property type="match status" value="1"/>
</dbReference>